<reference evidence="1 2" key="1">
    <citation type="submission" date="2014-04" db="EMBL/GenBank/DDBJ databases">
        <title>Evolutionary Origins and Diversification of the Mycorrhizal Mutualists.</title>
        <authorList>
            <consortium name="DOE Joint Genome Institute"/>
            <consortium name="Mycorrhizal Genomics Consortium"/>
            <person name="Kohler A."/>
            <person name="Kuo A."/>
            <person name="Nagy L.G."/>
            <person name="Floudas D."/>
            <person name="Copeland A."/>
            <person name="Barry K.W."/>
            <person name="Cichocki N."/>
            <person name="Veneault-Fourrey C."/>
            <person name="LaButti K."/>
            <person name="Lindquist E.A."/>
            <person name="Lipzen A."/>
            <person name="Lundell T."/>
            <person name="Morin E."/>
            <person name="Murat C."/>
            <person name="Riley R."/>
            <person name="Ohm R."/>
            <person name="Sun H."/>
            <person name="Tunlid A."/>
            <person name="Henrissat B."/>
            <person name="Grigoriev I.V."/>
            <person name="Hibbett D.S."/>
            <person name="Martin F."/>
        </authorList>
    </citation>
    <scope>NUCLEOTIDE SEQUENCE [LARGE SCALE GENOMIC DNA]</scope>
    <source>
        <strain evidence="1 2">Koide BX008</strain>
    </source>
</reference>
<dbReference type="EMBL" id="KN818257">
    <property type="protein sequence ID" value="KIL63564.1"/>
    <property type="molecule type" value="Genomic_DNA"/>
</dbReference>
<dbReference type="Proteomes" id="UP000054549">
    <property type="component" value="Unassembled WGS sequence"/>
</dbReference>
<proteinExistence type="predicted"/>
<name>A0A0C2TA71_AMAMK</name>
<keyword evidence="2" id="KW-1185">Reference proteome</keyword>
<evidence type="ECO:0000313" key="1">
    <source>
        <dbReference type="EMBL" id="KIL63564.1"/>
    </source>
</evidence>
<dbReference type="InParanoid" id="A0A0C2TA71"/>
<gene>
    <name evidence="1" type="ORF">M378DRAFT_658835</name>
</gene>
<dbReference type="AlphaFoldDB" id="A0A0C2TA71"/>
<dbReference type="HOGENOM" id="CLU_3124658_0_0_1"/>
<organism evidence="1 2">
    <name type="scientific">Amanita muscaria (strain Koide BX008)</name>
    <dbReference type="NCBI Taxonomy" id="946122"/>
    <lineage>
        <taxon>Eukaryota</taxon>
        <taxon>Fungi</taxon>
        <taxon>Dikarya</taxon>
        <taxon>Basidiomycota</taxon>
        <taxon>Agaricomycotina</taxon>
        <taxon>Agaricomycetes</taxon>
        <taxon>Agaricomycetidae</taxon>
        <taxon>Agaricales</taxon>
        <taxon>Pluteineae</taxon>
        <taxon>Amanitaceae</taxon>
        <taxon>Amanita</taxon>
    </lineage>
</organism>
<evidence type="ECO:0000313" key="2">
    <source>
        <dbReference type="Proteomes" id="UP000054549"/>
    </source>
</evidence>
<sequence length="50" mass="6012">MPRQSICNKYLNEHLFYMIDCWWCTGMSWEHAINKAVTMWSRSGSSNYAY</sequence>
<accession>A0A0C2TA71</accession>
<protein>
    <submittedName>
        <fullName evidence="1">Uncharacterized protein</fullName>
    </submittedName>
</protein>